<comment type="subcellular location">
    <subcellularLocation>
        <location evidence="1">Membrane</location>
        <topology evidence="1">Single-pass membrane protein</topology>
    </subcellularLocation>
</comment>
<feature type="transmembrane region" description="Helical" evidence="6">
    <location>
        <begin position="74"/>
        <end position="95"/>
    </location>
</feature>
<feature type="compositionally biased region" description="Polar residues" evidence="5">
    <location>
        <begin position="167"/>
        <end position="178"/>
    </location>
</feature>
<evidence type="ECO:0000256" key="2">
    <source>
        <dbReference type="ARBA" id="ARBA00022692"/>
    </source>
</evidence>
<evidence type="ECO:0000259" key="7">
    <source>
        <dbReference type="Pfam" id="PF03544"/>
    </source>
</evidence>
<dbReference type="RefSeq" id="WP_107829165.1">
    <property type="nucleotide sequence ID" value="NZ_CP160205.1"/>
</dbReference>
<keyword evidence="9" id="KW-1185">Reference proteome</keyword>
<dbReference type="Pfam" id="PF13715">
    <property type="entry name" value="CarbopepD_reg_2"/>
    <property type="match status" value="1"/>
</dbReference>
<dbReference type="SUPFAM" id="SSF74653">
    <property type="entry name" value="TolA/TonB C-terminal domain"/>
    <property type="match status" value="1"/>
</dbReference>
<dbReference type="Pfam" id="PF03544">
    <property type="entry name" value="TonB_C"/>
    <property type="match status" value="1"/>
</dbReference>
<organism evidence="8 9">
    <name type="scientific">Mucilaginibacter yixingensis</name>
    <dbReference type="NCBI Taxonomy" id="1295612"/>
    <lineage>
        <taxon>Bacteria</taxon>
        <taxon>Pseudomonadati</taxon>
        <taxon>Bacteroidota</taxon>
        <taxon>Sphingobacteriia</taxon>
        <taxon>Sphingobacteriales</taxon>
        <taxon>Sphingobacteriaceae</taxon>
        <taxon>Mucilaginibacter</taxon>
    </lineage>
</organism>
<evidence type="ECO:0000256" key="4">
    <source>
        <dbReference type="ARBA" id="ARBA00023136"/>
    </source>
</evidence>
<name>A0A2T5J8E9_9SPHI</name>
<reference evidence="8 9" key="1">
    <citation type="submission" date="2018-04" db="EMBL/GenBank/DDBJ databases">
        <title>Genomic Encyclopedia of Archaeal and Bacterial Type Strains, Phase II (KMG-II): from individual species to whole genera.</title>
        <authorList>
            <person name="Goeker M."/>
        </authorList>
    </citation>
    <scope>NUCLEOTIDE SEQUENCE [LARGE SCALE GENOMIC DNA]</scope>
    <source>
        <strain evidence="8 9">DSM 26809</strain>
    </source>
</reference>
<evidence type="ECO:0000256" key="1">
    <source>
        <dbReference type="ARBA" id="ARBA00004167"/>
    </source>
</evidence>
<dbReference type="OrthoDB" id="1112758at2"/>
<evidence type="ECO:0000256" key="3">
    <source>
        <dbReference type="ARBA" id="ARBA00022989"/>
    </source>
</evidence>
<dbReference type="AlphaFoldDB" id="A0A2T5J8E9"/>
<comment type="caution">
    <text evidence="8">The sequence shown here is derived from an EMBL/GenBank/DDBJ whole genome shotgun (WGS) entry which is preliminary data.</text>
</comment>
<sequence>MSNKKADISQIRKYLEGELDTRAMHQLERQAQDDPFLMEAIEGFEQSGKDQHANLADLENRLQARTEKKKVRPLWPYIGAAASLLVAITIGYLLWPHNSPEKMPAEKRFAAQIDHPQVKVDTVIPPVVNHQELVAATPVPTQTYRQATVKAAVQAPVPAGQEEAQQEMVQPSDEQTPAGSPLAEDKAGPGENSLFKKEAKSSYGYVNQATIQNSYTQAHRADTAALMLKEVVVPGRNQPKKNINTAVNTAVPGSVEGVKTVTPEFRVNGRVYDELGVPLPGVSVTNAITRISAVTDVEGRFTLPAKDGQTLDISYIGYAQKHVKAKDSLRVALEASNNSLAEVVVVGYGGVKSEEPDNSAHPKTGWDNYNSYLKKLAIAPNGQTGAVRISFTVNSNGGLDNFKILKSLNASADQMAIELVKNGPAWQPDASGKAKTIRLRIHFNKK</sequence>
<keyword evidence="4 6" id="KW-0472">Membrane</keyword>
<evidence type="ECO:0000313" key="9">
    <source>
        <dbReference type="Proteomes" id="UP000244168"/>
    </source>
</evidence>
<dbReference type="EMBL" id="QAOQ01000005">
    <property type="protein sequence ID" value="PTQ95664.1"/>
    <property type="molecule type" value="Genomic_DNA"/>
</dbReference>
<dbReference type="InterPro" id="IPR008969">
    <property type="entry name" value="CarboxyPept-like_regulatory"/>
</dbReference>
<keyword evidence="2 6" id="KW-0812">Transmembrane</keyword>
<dbReference type="Gene3D" id="3.30.1150.10">
    <property type="match status" value="1"/>
</dbReference>
<dbReference type="InterPro" id="IPR037682">
    <property type="entry name" value="TonB_C"/>
</dbReference>
<accession>A0A2T5J8E9</accession>
<feature type="domain" description="TonB C-terminal" evidence="7">
    <location>
        <begin position="381"/>
        <end position="444"/>
    </location>
</feature>
<gene>
    <name evidence="8" type="ORF">C8P68_105169</name>
</gene>
<dbReference type="NCBIfam" id="TIGR01352">
    <property type="entry name" value="tonB_Cterm"/>
    <property type="match status" value="1"/>
</dbReference>
<evidence type="ECO:0000256" key="5">
    <source>
        <dbReference type="SAM" id="MobiDB-lite"/>
    </source>
</evidence>
<feature type="region of interest" description="Disordered" evidence="5">
    <location>
        <begin position="156"/>
        <end position="194"/>
    </location>
</feature>
<keyword evidence="3 6" id="KW-1133">Transmembrane helix</keyword>
<dbReference type="GO" id="GO:0016020">
    <property type="term" value="C:membrane"/>
    <property type="evidence" value="ECO:0007669"/>
    <property type="project" value="UniProtKB-SubCell"/>
</dbReference>
<protein>
    <submittedName>
        <fullName evidence="8">TonB family protein</fullName>
    </submittedName>
</protein>
<dbReference type="GO" id="GO:0055085">
    <property type="term" value="P:transmembrane transport"/>
    <property type="evidence" value="ECO:0007669"/>
    <property type="project" value="InterPro"/>
</dbReference>
<evidence type="ECO:0000313" key="8">
    <source>
        <dbReference type="EMBL" id="PTQ95664.1"/>
    </source>
</evidence>
<feature type="compositionally biased region" description="Basic and acidic residues" evidence="5">
    <location>
        <begin position="183"/>
        <end position="194"/>
    </location>
</feature>
<proteinExistence type="predicted"/>
<evidence type="ECO:0000256" key="6">
    <source>
        <dbReference type="SAM" id="Phobius"/>
    </source>
</evidence>
<dbReference type="Proteomes" id="UP000244168">
    <property type="component" value="Unassembled WGS sequence"/>
</dbReference>
<dbReference type="InterPro" id="IPR006260">
    <property type="entry name" value="TonB/TolA_C"/>
</dbReference>
<dbReference type="SUPFAM" id="SSF49464">
    <property type="entry name" value="Carboxypeptidase regulatory domain-like"/>
    <property type="match status" value="1"/>
</dbReference>